<dbReference type="PROSITE" id="PS50878">
    <property type="entry name" value="RT_POL"/>
    <property type="match status" value="1"/>
</dbReference>
<dbReference type="Proteomes" id="UP001633002">
    <property type="component" value="Unassembled WGS sequence"/>
</dbReference>
<evidence type="ECO:0000256" key="1">
    <source>
        <dbReference type="SAM" id="Coils"/>
    </source>
</evidence>
<dbReference type="AlphaFoldDB" id="A0ABD3HPF6"/>
<feature type="coiled-coil region" evidence="1">
    <location>
        <begin position="164"/>
        <end position="198"/>
    </location>
</feature>
<dbReference type="CDD" id="cd01650">
    <property type="entry name" value="RT_nLTR_like"/>
    <property type="match status" value="1"/>
</dbReference>
<dbReference type="Gene3D" id="3.60.10.10">
    <property type="entry name" value="Endonuclease/exonuclease/phosphatase"/>
    <property type="match status" value="1"/>
</dbReference>
<sequence length="533" mass="61928">MGDMNVVEYAEDTNGSTPIMHGGEERAWKRYSQDRDIVDTYLVVAQRHGPWYTRLRVLENDVEMSRLDRIYLTEGEEWIDNVAELTHHATSRLSDHLPIKAKLIMVDKQETERVWRSYFKASVEDFSDIETNRQVEEAWLDHPVSVQDPRIRWDLAWRRVMKVLKAARRKKQETNVSKAELIRELEKWRETLLTLDSKENRLGYRLTRDLLRENDLEEAKTWRKHCRSKWLREGDAPSRYFFAMWKAKVRREAILSLQKADGSIIDEPAQIVDEVGAFYTNLFEEEVEEETAPQMREQVLSNLPKRVPDELNRIMSRTPEVDEVEQRVKDLAAEKSPGLDGITAEVLRAKWPMIRGVIKLLPKNEERWLLTNWRPITLLEITYKLIAKILAERLKPFMASLVSMNQTGFIPGRSIFDNVLSLRFGQDWATASQQEALFLKLDFVKAYDRVRHSYLWATLEALGSGQETITLFQGLMVGAEAVVHVNGSFTKDFSMERGVRQGCPLAPFLFALAFNGHVGISKNSWENRGYSPE</sequence>
<proteinExistence type="predicted"/>
<dbReference type="InterPro" id="IPR000477">
    <property type="entry name" value="RT_dom"/>
</dbReference>
<reference evidence="3 4" key="1">
    <citation type="submission" date="2024-09" db="EMBL/GenBank/DDBJ databases">
        <title>Chromosome-scale assembly of Riccia sorocarpa.</title>
        <authorList>
            <person name="Paukszto L."/>
        </authorList>
    </citation>
    <scope>NUCLEOTIDE SEQUENCE [LARGE SCALE GENOMIC DNA]</scope>
    <source>
        <strain evidence="3">LP-2024</strain>
        <tissue evidence="3">Aerial parts of the thallus</tissue>
    </source>
</reference>
<accession>A0ABD3HPF6</accession>
<dbReference type="InterPro" id="IPR036691">
    <property type="entry name" value="Endo/exonu/phosph_ase_sf"/>
</dbReference>
<organism evidence="3 4">
    <name type="scientific">Riccia sorocarpa</name>
    <dbReference type="NCBI Taxonomy" id="122646"/>
    <lineage>
        <taxon>Eukaryota</taxon>
        <taxon>Viridiplantae</taxon>
        <taxon>Streptophyta</taxon>
        <taxon>Embryophyta</taxon>
        <taxon>Marchantiophyta</taxon>
        <taxon>Marchantiopsida</taxon>
        <taxon>Marchantiidae</taxon>
        <taxon>Marchantiales</taxon>
        <taxon>Ricciaceae</taxon>
        <taxon>Riccia</taxon>
    </lineage>
</organism>
<dbReference type="EMBL" id="JBJQOH010000003">
    <property type="protein sequence ID" value="KAL3692706.1"/>
    <property type="molecule type" value="Genomic_DNA"/>
</dbReference>
<keyword evidence="1" id="KW-0175">Coiled coil</keyword>
<comment type="caution">
    <text evidence="3">The sequence shown here is derived from an EMBL/GenBank/DDBJ whole genome shotgun (WGS) entry which is preliminary data.</text>
</comment>
<feature type="domain" description="Reverse transcriptase" evidence="2">
    <location>
        <begin position="342"/>
        <end position="533"/>
    </location>
</feature>
<evidence type="ECO:0000313" key="3">
    <source>
        <dbReference type="EMBL" id="KAL3692706.1"/>
    </source>
</evidence>
<dbReference type="PANTHER" id="PTHR19446">
    <property type="entry name" value="REVERSE TRANSCRIPTASES"/>
    <property type="match status" value="1"/>
</dbReference>
<keyword evidence="4" id="KW-1185">Reference proteome</keyword>
<evidence type="ECO:0000313" key="4">
    <source>
        <dbReference type="Proteomes" id="UP001633002"/>
    </source>
</evidence>
<evidence type="ECO:0000259" key="2">
    <source>
        <dbReference type="PROSITE" id="PS50878"/>
    </source>
</evidence>
<name>A0ABD3HPF6_9MARC</name>
<dbReference type="SUPFAM" id="SSF56219">
    <property type="entry name" value="DNase I-like"/>
    <property type="match status" value="1"/>
</dbReference>
<gene>
    <name evidence="3" type="ORF">R1sor_006357</name>
</gene>
<dbReference type="Pfam" id="PF00078">
    <property type="entry name" value="RVT_1"/>
    <property type="match status" value="1"/>
</dbReference>
<protein>
    <recommendedName>
        <fullName evidence="2">Reverse transcriptase domain-containing protein</fullName>
    </recommendedName>
</protein>